<evidence type="ECO:0000259" key="5">
    <source>
        <dbReference type="PROSITE" id="PS51755"/>
    </source>
</evidence>
<organism evidence="6 7">
    <name type="scientific">Pilimelia columellifera subsp. columellifera</name>
    <dbReference type="NCBI Taxonomy" id="706583"/>
    <lineage>
        <taxon>Bacteria</taxon>
        <taxon>Bacillati</taxon>
        <taxon>Actinomycetota</taxon>
        <taxon>Actinomycetes</taxon>
        <taxon>Micromonosporales</taxon>
        <taxon>Micromonosporaceae</taxon>
        <taxon>Pilimelia</taxon>
    </lineage>
</organism>
<feature type="modified residue" description="4-aspartylphosphate" evidence="2">
    <location>
        <position position="95"/>
    </location>
</feature>
<gene>
    <name evidence="6" type="ORF">GCM10010201_02850</name>
</gene>
<dbReference type="Pfam" id="PF00072">
    <property type="entry name" value="Response_reg"/>
    <property type="match status" value="1"/>
</dbReference>
<dbReference type="PANTHER" id="PTHR48111">
    <property type="entry name" value="REGULATOR OF RPOS"/>
    <property type="match status" value="1"/>
</dbReference>
<accession>A0ABN3MYT3</accession>
<proteinExistence type="predicted"/>
<sequence length="274" mass="30162">MERTVEFQWQTFMTIATGRRMRLATNGTDFTALAADRTAPFARGARVLVVDDEPNICALLSATLRLTDFDVRTVASGAAALAALETFPADLVVLDVMLPDLNGFEVADRIRADGRRLPIIFLTARDAVEDRISGLHVGADDYVAKPFSLEEVVLRIRAVLRRSQPAGGAPAASGLTFADLELDDGAHEVHRGGRRIDLSPTEFKLLRYLLLNAGRVVSKAQILDRVWHYDFGGDGRIVESYVYYLRRKVDVEGPALIHTVRGVGYTLRLPRDGG</sequence>
<keyword evidence="2" id="KW-0597">Phosphoprotein</keyword>
<dbReference type="InterPro" id="IPR001789">
    <property type="entry name" value="Sig_transdc_resp-reg_receiver"/>
</dbReference>
<keyword evidence="7" id="KW-1185">Reference proteome</keyword>
<dbReference type="Proteomes" id="UP001499978">
    <property type="component" value="Unassembled WGS sequence"/>
</dbReference>
<dbReference type="PROSITE" id="PS50110">
    <property type="entry name" value="RESPONSE_REGULATORY"/>
    <property type="match status" value="1"/>
</dbReference>
<dbReference type="Gene3D" id="3.40.50.2300">
    <property type="match status" value="1"/>
</dbReference>
<dbReference type="PANTHER" id="PTHR48111:SF28">
    <property type="entry name" value="TRANSCRIPTIONAL REGULATORY PROTEIN TCRX-RELATED"/>
    <property type="match status" value="1"/>
</dbReference>
<evidence type="ECO:0000256" key="1">
    <source>
        <dbReference type="ARBA" id="ARBA00023125"/>
    </source>
</evidence>
<name>A0ABN3MYT3_9ACTN</name>
<comment type="caution">
    <text evidence="6">The sequence shown here is derived from an EMBL/GenBank/DDBJ whole genome shotgun (WGS) entry which is preliminary data.</text>
</comment>
<dbReference type="CDD" id="cd00383">
    <property type="entry name" value="trans_reg_C"/>
    <property type="match status" value="1"/>
</dbReference>
<keyword evidence="1 3" id="KW-0238">DNA-binding</keyword>
<dbReference type="InterPro" id="IPR011006">
    <property type="entry name" value="CheY-like_superfamily"/>
</dbReference>
<dbReference type="SMART" id="SM00862">
    <property type="entry name" value="Trans_reg_C"/>
    <property type="match status" value="1"/>
</dbReference>
<dbReference type="InterPro" id="IPR036388">
    <property type="entry name" value="WH-like_DNA-bd_sf"/>
</dbReference>
<evidence type="ECO:0000259" key="4">
    <source>
        <dbReference type="PROSITE" id="PS50110"/>
    </source>
</evidence>
<feature type="DNA-binding region" description="OmpR/PhoB-type" evidence="3">
    <location>
        <begin position="172"/>
        <end position="269"/>
    </location>
</feature>
<evidence type="ECO:0000313" key="6">
    <source>
        <dbReference type="EMBL" id="GAA2511373.1"/>
    </source>
</evidence>
<dbReference type="SUPFAM" id="SSF52172">
    <property type="entry name" value="CheY-like"/>
    <property type="match status" value="1"/>
</dbReference>
<dbReference type="Gene3D" id="1.10.10.10">
    <property type="entry name" value="Winged helix-like DNA-binding domain superfamily/Winged helix DNA-binding domain"/>
    <property type="match status" value="1"/>
</dbReference>
<dbReference type="Gene3D" id="6.10.250.690">
    <property type="match status" value="1"/>
</dbReference>
<dbReference type="InterPro" id="IPR001867">
    <property type="entry name" value="OmpR/PhoB-type_DNA-bd"/>
</dbReference>
<evidence type="ECO:0000313" key="7">
    <source>
        <dbReference type="Proteomes" id="UP001499978"/>
    </source>
</evidence>
<dbReference type="InterPro" id="IPR039420">
    <property type="entry name" value="WalR-like"/>
</dbReference>
<dbReference type="PROSITE" id="PS51755">
    <property type="entry name" value="OMPR_PHOB"/>
    <property type="match status" value="1"/>
</dbReference>
<protein>
    <submittedName>
        <fullName evidence="6">Response regulator transcription factor</fullName>
    </submittedName>
</protein>
<dbReference type="SUPFAM" id="SSF46894">
    <property type="entry name" value="C-terminal effector domain of the bipartite response regulators"/>
    <property type="match status" value="1"/>
</dbReference>
<dbReference type="SMART" id="SM00448">
    <property type="entry name" value="REC"/>
    <property type="match status" value="1"/>
</dbReference>
<dbReference type="EMBL" id="BAAARY010000001">
    <property type="protein sequence ID" value="GAA2511373.1"/>
    <property type="molecule type" value="Genomic_DNA"/>
</dbReference>
<feature type="domain" description="Response regulatory" evidence="4">
    <location>
        <begin position="46"/>
        <end position="160"/>
    </location>
</feature>
<evidence type="ECO:0000256" key="3">
    <source>
        <dbReference type="PROSITE-ProRule" id="PRU01091"/>
    </source>
</evidence>
<dbReference type="InterPro" id="IPR016032">
    <property type="entry name" value="Sig_transdc_resp-reg_C-effctor"/>
</dbReference>
<feature type="domain" description="OmpR/PhoB-type" evidence="5">
    <location>
        <begin position="172"/>
        <end position="269"/>
    </location>
</feature>
<dbReference type="Pfam" id="PF00486">
    <property type="entry name" value="Trans_reg_C"/>
    <property type="match status" value="1"/>
</dbReference>
<evidence type="ECO:0000256" key="2">
    <source>
        <dbReference type="PROSITE-ProRule" id="PRU00169"/>
    </source>
</evidence>
<reference evidence="6 7" key="1">
    <citation type="journal article" date="2019" name="Int. J. Syst. Evol. Microbiol.">
        <title>The Global Catalogue of Microorganisms (GCM) 10K type strain sequencing project: providing services to taxonomists for standard genome sequencing and annotation.</title>
        <authorList>
            <consortium name="The Broad Institute Genomics Platform"/>
            <consortium name="The Broad Institute Genome Sequencing Center for Infectious Disease"/>
            <person name="Wu L."/>
            <person name="Ma J."/>
        </authorList>
    </citation>
    <scope>NUCLEOTIDE SEQUENCE [LARGE SCALE GENOMIC DNA]</scope>
    <source>
        <strain evidence="6 7">JCM 3367</strain>
    </source>
</reference>